<feature type="transmembrane region" description="Helical" evidence="4">
    <location>
        <begin position="250"/>
        <end position="270"/>
    </location>
</feature>
<sequence>MPADHVHSPQTLPPISGKISKTIGYYAAFIAFGLATAALGPTLPGLARHTQVGLREISILFTARSLGFLCGAFLGGRLYDKFPGHPVIASVLFIMAAAAVVVPLTPFLWLLAAIVLILGAAEGMVEVGSNTLLVWVHRQNLGPFMNGLHFFFGVGALLSPIIIARAMLLTGDITWAYWVLAIVIVPIAAWILWLPSPHIEGQSEDRRNEQIPYLLVMLISLLFLLYVGGEISFGGWIYTYTISLGLTNEAMAAYLTSAFWGALTFGRLLAIPISSRLKPQTMLWVDFVGCVASIGIILWGGKSLLAVWVGTLGIGLSMASVFPTLLAFAERRIQISGKINGWFFTGSGIGGMTLPWLIGQLFESFGPAAAMVTILLDVIVGIVIFAIVVVYSHSYCSHNSRSKLRY</sequence>
<comment type="caution">
    <text evidence="6">The sequence shown here is derived from an EMBL/GenBank/DDBJ whole genome shotgun (WGS) entry which is preliminary data.</text>
</comment>
<dbReference type="PROSITE" id="PS50850">
    <property type="entry name" value="MFS"/>
    <property type="match status" value="1"/>
</dbReference>
<feature type="transmembrane region" description="Helical" evidence="4">
    <location>
        <begin position="148"/>
        <end position="169"/>
    </location>
</feature>
<evidence type="ECO:0000256" key="1">
    <source>
        <dbReference type="ARBA" id="ARBA00022692"/>
    </source>
</evidence>
<organism evidence="6 7">
    <name type="scientific">candidate division KSB3 bacterium</name>
    <dbReference type="NCBI Taxonomy" id="2044937"/>
    <lineage>
        <taxon>Bacteria</taxon>
        <taxon>candidate division KSB3</taxon>
    </lineage>
</organism>
<dbReference type="EMBL" id="WJJP01000767">
    <property type="protein sequence ID" value="MBD3327636.1"/>
    <property type="molecule type" value="Genomic_DNA"/>
</dbReference>
<dbReference type="AlphaFoldDB" id="A0A9D5K0X0"/>
<dbReference type="PANTHER" id="PTHR23121">
    <property type="entry name" value="SODIUM-DEPENDENT GLUCOSE TRANSPORTER 1"/>
    <property type="match status" value="1"/>
</dbReference>
<dbReference type="GO" id="GO:0022857">
    <property type="term" value="F:transmembrane transporter activity"/>
    <property type="evidence" value="ECO:0007669"/>
    <property type="project" value="InterPro"/>
</dbReference>
<name>A0A9D5K0X0_9BACT</name>
<gene>
    <name evidence="6" type="ORF">GF339_23840</name>
</gene>
<feature type="transmembrane region" description="Helical" evidence="4">
    <location>
        <begin position="110"/>
        <end position="136"/>
    </location>
</feature>
<accession>A0A9D5K0X0</accession>
<dbReference type="Proteomes" id="UP000649604">
    <property type="component" value="Unassembled WGS sequence"/>
</dbReference>
<feature type="transmembrane region" description="Helical" evidence="4">
    <location>
        <begin position="87"/>
        <end position="104"/>
    </location>
</feature>
<evidence type="ECO:0000256" key="2">
    <source>
        <dbReference type="ARBA" id="ARBA00022989"/>
    </source>
</evidence>
<feature type="domain" description="Major facilitator superfamily (MFS) profile" evidence="5">
    <location>
        <begin position="21"/>
        <end position="395"/>
    </location>
</feature>
<feature type="transmembrane region" description="Helical" evidence="4">
    <location>
        <begin position="282"/>
        <end position="299"/>
    </location>
</feature>
<evidence type="ECO:0000256" key="4">
    <source>
        <dbReference type="SAM" id="Phobius"/>
    </source>
</evidence>
<evidence type="ECO:0000259" key="5">
    <source>
        <dbReference type="PROSITE" id="PS50850"/>
    </source>
</evidence>
<feature type="transmembrane region" description="Helical" evidence="4">
    <location>
        <begin position="341"/>
        <end position="362"/>
    </location>
</feature>
<dbReference type="PANTHER" id="PTHR23121:SF9">
    <property type="entry name" value="SODIUM-DEPENDENT GLUCOSE TRANSPORTER 1"/>
    <property type="match status" value="1"/>
</dbReference>
<evidence type="ECO:0000313" key="7">
    <source>
        <dbReference type="Proteomes" id="UP000649604"/>
    </source>
</evidence>
<feature type="transmembrane region" description="Helical" evidence="4">
    <location>
        <begin position="368"/>
        <end position="391"/>
    </location>
</feature>
<dbReference type="Pfam" id="PF07690">
    <property type="entry name" value="MFS_1"/>
    <property type="match status" value="1"/>
</dbReference>
<feature type="transmembrane region" description="Helical" evidence="4">
    <location>
        <begin position="175"/>
        <end position="193"/>
    </location>
</feature>
<proteinExistence type="predicted"/>
<dbReference type="InterPro" id="IPR020846">
    <property type="entry name" value="MFS_dom"/>
</dbReference>
<reference evidence="6" key="1">
    <citation type="submission" date="2019-11" db="EMBL/GenBank/DDBJ databases">
        <title>Microbial mats filling the niche in hypersaline microbial mats.</title>
        <authorList>
            <person name="Wong H.L."/>
            <person name="Macleod F.I."/>
            <person name="White R.A. III"/>
            <person name="Burns B.P."/>
        </authorList>
    </citation>
    <scope>NUCLEOTIDE SEQUENCE</scope>
    <source>
        <strain evidence="6">Rbin_158</strain>
    </source>
</reference>
<dbReference type="Gene3D" id="1.20.1250.20">
    <property type="entry name" value="MFS general substrate transporter like domains"/>
    <property type="match status" value="2"/>
</dbReference>
<keyword evidence="1 4" id="KW-0812">Transmembrane</keyword>
<keyword evidence="3 4" id="KW-0472">Membrane</keyword>
<protein>
    <submittedName>
        <fullName evidence="6">MFS transporter</fullName>
    </submittedName>
</protein>
<feature type="transmembrane region" description="Helical" evidence="4">
    <location>
        <begin position="305"/>
        <end position="329"/>
    </location>
</feature>
<dbReference type="InterPro" id="IPR011701">
    <property type="entry name" value="MFS"/>
</dbReference>
<feature type="transmembrane region" description="Helical" evidence="4">
    <location>
        <begin position="57"/>
        <end position="75"/>
    </location>
</feature>
<evidence type="ECO:0000256" key="3">
    <source>
        <dbReference type="ARBA" id="ARBA00023136"/>
    </source>
</evidence>
<evidence type="ECO:0000313" key="6">
    <source>
        <dbReference type="EMBL" id="MBD3327636.1"/>
    </source>
</evidence>
<dbReference type="SUPFAM" id="SSF103473">
    <property type="entry name" value="MFS general substrate transporter"/>
    <property type="match status" value="1"/>
</dbReference>
<dbReference type="InterPro" id="IPR036259">
    <property type="entry name" value="MFS_trans_sf"/>
</dbReference>
<keyword evidence="2 4" id="KW-1133">Transmembrane helix</keyword>
<feature type="transmembrane region" description="Helical" evidence="4">
    <location>
        <begin position="23"/>
        <end position="45"/>
    </location>
</feature>
<feature type="transmembrane region" description="Helical" evidence="4">
    <location>
        <begin position="213"/>
        <end position="238"/>
    </location>
</feature>